<proteinExistence type="predicted"/>
<organism evidence="1 2">
    <name type="scientific">Paramecium octaurelia</name>
    <dbReference type="NCBI Taxonomy" id="43137"/>
    <lineage>
        <taxon>Eukaryota</taxon>
        <taxon>Sar</taxon>
        <taxon>Alveolata</taxon>
        <taxon>Ciliophora</taxon>
        <taxon>Intramacronucleata</taxon>
        <taxon>Oligohymenophorea</taxon>
        <taxon>Peniculida</taxon>
        <taxon>Parameciidae</taxon>
        <taxon>Paramecium</taxon>
    </lineage>
</organism>
<dbReference type="OrthoDB" id="306721at2759"/>
<comment type="caution">
    <text evidence="1">The sequence shown here is derived from an EMBL/GenBank/DDBJ whole genome shotgun (WGS) entry which is preliminary data.</text>
</comment>
<sequence length="79" mass="9066">MAEGKINTIPFNSDKLKFDTNTPSLDQMKKVFEPIKPYNYNCQLDQYNVKLCGVVFDAIGEPDFIMNNDNLESEIDTIE</sequence>
<name>A0A8S1YPI0_PAROT</name>
<dbReference type="AlphaFoldDB" id="A0A8S1YPI0"/>
<dbReference type="Proteomes" id="UP000683925">
    <property type="component" value="Unassembled WGS sequence"/>
</dbReference>
<evidence type="ECO:0000313" key="2">
    <source>
        <dbReference type="Proteomes" id="UP000683925"/>
    </source>
</evidence>
<evidence type="ECO:0000313" key="1">
    <source>
        <dbReference type="EMBL" id="CAD8213502.1"/>
    </source>
</evidence>
<accession>A0A8S1YPI0</accession>
<gene>
    <name evidence="1" type="ORF">POCTA_138.1.T1620033</name>
</gene>
<keyword evidence="2" id="KW-1185">Reference proteome</keyword>
<reference evidence="1" key="1">
    <citation type="submission" date="2021-01" db="EMBL/GenBank/DDBJ databases">
        <authorList>
            <consortium name="Genoscope - CEA"/>
            <person name="William W."/>
        </authorList>
    </citation>
    <scope>NUCLEOTIDE SEQUENCE</scope>
</reference>
<protein>
    <submittedName>
        <fullName evidence="1">Uncharacterized protein</fullName>
    </submittedName>
</protein>
<dbReference type="EMBL" id="CAJJDP010000164">
    <property type="protein sequence ID" value="CAD8213502.1"/>
    <property type="molecule type" value="Genomic_DNA"/>
</dbReference>